<proteinExistence type="predicted"/>
<reference evidence="3" key="1">
    <citation type="journal article" date="2014" name="Proc. Natl. Acad. Sci. U.S.A.">
        <title>Extensive sampling of basidiomycete genomes demonstrates inadequacy of the white-rot/brown-rot paradigm for wood decay fungi.</title>
        <authorList>
            <person name="Riley R."/>
            <person name="Salamov A.A."/>
            <person name="Brown D.W."/>
            <person name="Nagy L.G."/>
            <person name="Floudas D."/>
            <person name="Held B.W."/>
            <person name="Levasseur A."/>
            <person name="Lombard V."/>
            <person name="Morin E."/>
            <person name="Otillar R."/>
            <person name="Lindquist E.A."/>
            <person name="Sun H."/>
            <person name="LaButti K.M."/>
            <person name="Schmutz J."/>
            <person name="Jabbour D."/>
            <person name="Luo H."/>
            <person name="Baker S.E."/>
            <person name="Pisabarro A.G."/>
            <person name="Walton J.D."/>
            <person name="Blanchette R.A."/>
            <person name="Henrissat B."/>
            <person name="Martin F."/>
            <person name="Cullen D."/>
            <person name="Hibbett D.S."/>
            <person name="Grigoriev I.V."/>
        </authorList>
    </citation>
    <scope>NUCLEOTIDE SEQUENCE [LARGE SCALE GENOMIC DNA]</scope>
    <source>
        <strain evidence="3">FD-172 SS1</strain>
    </source>
</reference>
<feature type="region of interest" description="Disordered" evidence="1">
    <location>
        <begin position="228"/>
        <end position="261"/>
    </location>
</feature>
<accession>A0A067N2X2</accession>
<dbReference type="InParanoid" id="A0A067N2X2"/>
<evidence type="ECO:0000313" key="3">
    <source>
        <dbReference type="Proteomes" id="UP000027195"/>
    </source>
</evidence>
<keyword evidence="3" id="KW-1185">Reference proteome</keyword>
<protein>
    <submittedName>
        <fullName evidence="2">Uncharacterized protein</fullName>
    </submittedName>
</protein>
<evidence type="ECO:0000256" key="1">
    <source>
        <dbReference type="SAM" id="MobiDB-lite"/>
    </source>
</evidence>
<name>A0A067N2X2_BOTB1</name>
<organism evidence="2 3">
    <name type="scientific">Botryobasidium botryosum (strain FD-172 SS1)</name>
    <dbReference type="NCBI Taxonomy" id="930990"/>
    <lineage>
        <taxon>Eukaryota</taxon>
        <taxon>Fungi</taxon>
        <taxon>Dikarya</taxon>
        <taxon>Basidiomycota</taxon>
        <taxon>Agaricomycotina</taxon>
        <taxon>Agaricomycetes</taxon>
        <taxon>Cantharellales</taxon>
        <taxon>Botryobasidiaceae</taxon>
        <taxon>Botryobasidium</taxon>
    </lineage>
</organism>
<gene>
    <name evidence="2" type="ORF">BOTBODRAFT_198354</name>
</gene>
<feature type="compositionally biased region" description="Low complexity" evidence="1">
    <location>
        <begin position="247"/>
        <end position="261"/>
    </location>
</feature>
<dbReference type="HOGENOM" id="CLU_725602_0_0_1"/>
<dbReference type="AlphaFoldDB" id="A0A067N2X2"/>
<evidence type="ECO:0000313" key="2">
    <source>
        <dbReference type="EMBL" id="KDQ21300.1"/>
    </source>
</evidence>
<feature type="region of interest" description="Disordered" evidence="1">
    <location>
        <begin position="340"/>
        <end position="365"/>
    </location>
</feature>
<dbReference type="OrthoDB" id="2690514at2759"/>
<dbReference type="EMBL" id="KL198016">
    <property type="protein sequence ID" value="KDQ21300.1"/>
    <property type="molecule type" value="Genomic_DNA"/>
</dbReference>
<dbReference type="Proteomes" id="UP000027195">
    <property type="component" value="Unassembled WGS sequence"/>
</dbReference>
<sequence>MSADTTSSAGSSAKRQLQKATDDLLKLKDEFESILTDHETQKRELARLTTLLFNDVKELRYKNDALATRVDYLEGIVEELDARGAVDAISSRECPEGEDEVKWARSVALCEGPIIKKLVKKTLDHLLGPDVNSSHPQTMPVYDGNADNIPKDPATDTPYLRFNWSDACTAPSNQVAFKRWVDYSQASGRSIFPQATSILSEVLHCHLAERCAAKYAYVRRRLQEHRVLPQSRGAAQAGTAQGDSDRGAATGSGETATGEAATGGVATGEAAAGETAAGNTTVGANTVAAGTGPSATATANKKLQSLFTSRAKGKLRMRERQFEALAPECPWADPKYKSALTETAMSDDEDQPTLPGAKKKYASRPLTWRSDEISLKRSSTS</sequence>